<dbReference type="Pfam" id="PF05911">
    <property type="entry name" value="FPP"/>
    <property type="match status" value="1"/>
</dbReference>
<reference evidence="5" key="1">
    <citation type="journal article" date="2022" name="Plant J.">
        <title>Strategies of tolerance reflected in two North American maple genomes.</title>
        <authorList>
            <person name="McEvoy S.L."/>
            <person name="Sezen U.U."/>
            <person name="Trouern-Trend A."/>
            <person name="McMahon S.M."/>
            <person name="Schaberg P.G."/>
            <person name="Yang J."/>
            <person name="Wegrzyn J.L."/>
            <person name="Swenson N.G."/>
        </authorList>
    </citation>
    <scope>NUCLEOTIDE SEQUENCE</scope>
    <source>
        <strain evidence="5">NS2018</strain>
    </source>
</reference>
<dbReference type="EMBL" id="JAUESC010000002">
    <property type="protein sequence ID" value="KAK0603314.1"/>
    <property type="molecule type" value="Genomic_DNA"/>
</dbReference>
<keyword evidence="2 3" id="KW-0175">Coiled coil</keyword>
<comment type="caution">
    <text evidence="5">The sequence shown here is derived from an EMBL/GenBank/DDBJ whole genome shotgun (WGS) entry which is preliminary data.</text>
</comment>
<dbReference type="Proteomes" id="UP001168877">
    <property type="component" value="Unassembled WGS sequence"/>
</dbReference>
<dbReference type="PANTHER" id="PTHR31580">
    <property type="entry name" value="FILAMENT-LIKE PLANT PROTEIN 4"/>
    <property type="match status" value="1"/>
</dbReference>
<feature type="region of interest" description="Disordered" evidence="4">
    <location>
        <begin position="1"/>
        <end position="24"/>
    </location>
</feature>
<evidence type="ECO:0000256" key="3">
    <source>
        <dbReference type="SAM" id="Coils"/>
    </source>
</evidence>
<sequence length="297" mass="33068">MISVTTPSSSRCARRSRDSGIGPDPCGGGSHIICVCSGNIFEMERRSWPWKKKSSDKFIGKSVAASESVVASLSSVASIGDQEKCKTVNYVQISLDSYTHLSGLEDQVKTLKDQVKLLEVAEDAVSGWEKAEAEALLLKRQLESVTLLKLTAEDRASHLDGALKECTRQIRNVKEENQALLRAAAENAALSKSLQERSNLIVKITDEKSQADAEIEFLKENIMSHEKEINSLKYELHVVSKELDIRNEEKNMSMRSAEAANKQHLEGVKKIVKLEAECQRLRGLVRKKLPGLLHWLK</sequence>
<accession>A0AA39TBF2</accession>
<keyword evidence="6" id="KW-1185">Reference proteome</keyword>
<evidence type="ECO:0000256" key="1">
    <source>
        <dbReference type="ARBA" id="ARBA00005921"/>
    </source>
</evidence>
<evidence type="ECO:0000256" key="2">
    <source>
        <dbReference type="ARBA" id="ARBA00023054"/>
    </source>
</evidence>
<comment type="similarity">
    <text evidence="1">Belongs to the FPP family.</text>
</comment>
<reference evidence="5" key="2">
    <citation type="submission" date="2023-06" db="EMBL/GenBank/DDBJ databases">
        <authorList>
            <person name="Swenson N.G."/>
            <person name="Wegrzyn J.L."/>
            <person name="Mcevoy S.L."/>
        </authorList>
    </citation>
    <scope>NUCLEOTIDE SEQUENCE</scope>
    <source>
        <strain evidence="5">NS2018</strain>
        <tissue evidence="5">Leaf</tissue>
    </source>
</reference>
<name>A0AA39TBF2_ACESA</name>
<protein>
    <submittedName>
        <fullName evidence="5">Uncharacterized protein</fullName>
    </submittedName>
</protein>
<evidence type="ECO:0000313" key="6">
    <source>
        <dbReference type="Proteomes" id="UP001168877"/>
    </source>
</evidence>
<organism evidence="5 6">
    <name type="scientific">Acer saccharum</name>
    <name type="common">Sugar maple</name>
    <dbReference type="NCBI Taxonomy" id="4024"/>
    <lineage>
        <taxon>Eukaryota</taxon>
        <taxon>Viridiplantae</taxon>
        <taxon>Streptophyta</taxon>
        <taxon>Embryophyta</taxon>
        <taxon>Tracheophyta</taxon>
        <taxon>Spermatophyta</taxon>
        <taxon>Magnoliopsida</taxon>
        <taxon>eudicotyledons</taxon>
        <taxon>Gunneridae</taxon>
        <taxon>Pentapetalae</taxon>
        <taxon>rosids</taxon>
        <taxon>malvids</taxon>
        <taxon>Sapindales</taxon>
        <taxon>Sapindaceae</taxon>
        <taxon>Hippocastanoideae</taxon>
        <taxon>Acereae</taxon>
        <taxon>Acer</taxon>
    </lineage>
</organism>
<dbReference type="PANTHER" id="PTHR31580:SF4">
    <property type="entry name" value="FILAMENT-LIKE PLANT PROTEIN 6"/>
    <property type="match status" value="1"/>
</dbReference>
<evidence type="ECO:0000313" key="5">
    <source>
        <dbReference type="EMBL" id="KAK0603314.1"/>
    </source>
</evidence>
<feature type="coiled-coil region" evidence="3">
    <location>
        <begin position="156"/>
        <end position="235"/>
    </location>
</feature>
<dbReference type="InterPro" id="IPR008587">
    <property type="entry name" value="FPP_plant"/>
</dbReference>
<proteinExistence type="inferred from homology"/>
<evidence type="ECO:0000256" key="4">
    <source>
        <dbReference type="SAM" id="MobiDB-lite"/>
    </source>
</evidence>
<dbReference type="AlphaFoldDB" id="A0AA39TBF2"/>
<gene>
    <name evidence="5" type="ORF">LWI29_003605</name>
</gene>